<name>A0AAN6MHY5_9PEZI</name>
<proteinExistence type="predicted"/>
<dbReference type="Proteomes" id="UP001303889">
    <property type="component" value="Unassembled WGS sequence"/>
</dbReference>
<keyword evidence="2" id="KW-1185">Reference proteome</keyword>
<comment type="caution">
    <text evidence="1">The sequence shown here is derived from an EMBL/GenBank/DDBJ whole genome shotgun (WGS) entry which is preliminary data.</text>
</comment>
<reference evidence="1" key="1">
    <citation type="journal article" date="2023" name="Mol. Phylogenet. Evol.">
        <title>Genome-scale phylogeny and comparative genomics of the fungal order Sordariales.</title>
        <authorList>
            <person name="Hensen N."/>
            <person name="Bonometti L."/>
            <person name="Westerberg I."/>
            <person name="Brannstrom I.O."/>
            <person name="Guillou S."/>
            <person name="Cros-Aarteil S."/>
            <person name="Calhoun S."/>
            <person name="Haridas S."/>
            <person name="Kuo A."/>
            <person name="Mondo S."/>
            <person name="Pangilinan J."/>
            <person name="Riley R."/>
            <person name="LaButti K."/>
            <person name="Andreopoulos B."/>
            <person name="Lipzen A."/>
            <person name="Chen C."/>
            <person name="Yan M."/>
            <person name="Daum C."/>
            <person name="Ng V."/>
            <person name="Clum A."/>
            <person name="Steindorff A."/>
            <person name="Ohm R.A."/>
            <person name="Martin F."/>
            <person name="Silar P."/>
            <person name="Natvig D.O."/>
            <person name="Lalanne C."/>
            <person name="Gautier V."/>
            <person name="Ament-Velasquez S.L."/>
            <person name="Kruys A."/>
            <person name="Hutchinson M.I."/>
            <person name="Powell A.J."/>
            <person name="Barry K."/>
            <person name="Miller A.N."/>
            <person name="Grigoriev I.V."/>
            <person name="Debuchy R."/>
            <person name="Gladieux P."/>
            <person name="Hiltunen Thoren M."/>
            <person name="Johannesson H."/>
        </authorList>
    </citation>
    <scope>NUCLEOTIDE SEQUENCE</scope>
    <source>
        <strain evidence="1">CBS 103.79</strain>
    </source>
</reference>
<organism evidence="1 2">
    <name type="scientific">Staphylotrichum tortipilum</name>
    <dbReference type="NCBI Taxonomy" id="2831512"/>
    <lineage>
        <taxon>Eukaryota</taxon>
        <taxon>Fungi</taxon>
        <taxon>Dikarya</taxon>
        <taxon>Ascomycota</taxon>
        <taxon>Pezizomycotina</taxon>
        <taxon>Sordariomycetes</taxon>
        <taxon>Sordariomycetidae</taxon>
        <taxon>Sordariales</taxon>
        <taxon>Chaetomiaceae</taxon>
        <taxon>Staphylotrichum</taxon>
    </lineage>
</organism>
<reference evidence="1" key="2">
    <citation type="submission" date="2023-05" db="EMBL/GenBank/DDBJ databases">
        <authorList>
            <consortium name="Lawrence Berkeley National Laboratory"/>
            <person name="Steindorff A."/>
            <person name="Hensen N."/>
            <person name="Bonometti L."/>
            <person name="Westerberg I."/>
            <person name="Brannstrom I.O."/>
            <person name="Guillou S."/>
            <person name="Cros-Aarteil S."/>
            <person name="Calhoun S."/>
            <person name="Haridas S."/>
            <person name="Kuo A."/>
            <person name="Mondo S."/>
            <person name="Pangilinan J."/>
            <person name="Riley R."/>
            <person name="Labutti K."/>
            <person name="Andreopoulos B."/>
            <person name="Lipzen A."/>
            <person name="Chen C."/>
            <person name="Yanf M."/>
            <person name="Daum C."/>
            <person name="Ng V."/>
            <person name="Clum A."/>
            <person name="Ohm R."/>
            <person name="Martin F."/>
            <person name="Silar P."/>
            <person name="Natvig D."/>
            <person name="Lalanne C."/>
            <person name="Gautier V."/>
            <person name="Ament-Velasquez S.L."/>
            <person name="Kruys A."/>
            <person name="Hutchinson M.I."/>
            <person name="Powell A.J."/>
            <person name="Barry K."/>
            <person name="Miller A.N."/>
            <person name="Grigoriev I.V."/>
            <person name="Debuchy R."/>
            <person name="Gladieux P."/>
            <person name="Thoren M.H."/>
            <person name="Johannesson H."/>
        </authorList>
    </citation>
    <scope>NUCLEOTIDE SEQUENCE</scope>
    <source>
        <strain evidence="1">CBS 103.79</strain>
    </source>
</reference>
<evidence type="ECO:0000313" key="2">
    <source>
        <dbReference type="Proteomes" id="UP001303889"/>
    </source>
</evidence>
<accession>A0AAN6MHY5</accession>
<protein>
    <submittedName>
        <fullName evidence="1">Uncharacterized protein</fullName>
    </submittedName>
</protein>
<dbReference type="AlphaFoldDB" id="A0AAN6MHY5"/>
<gene>
    <name evidence="1" type="ORF">C8A05DRAFT_35847</name>
</gene>
<sequence length="86" mass="9074">MPGCIAGLTLLPEGGEVVSVKPSGMSDYCNTFRIEVRLPDGSVQVFFEKEGSGEQGPGLVESAFTSESAAYEFIPEHVPRPVALGT</sequence>
<evidence type="ECO:0000313" key="1">
    <source>
        <dbReference type="EMBL" id="KAK3900506.1"/>
    </source>
</evidence>
<dbReference type="EMBL" id="MU855664">
    <property type="protein sequence ID" value="KAK3900506.1"/>
    <property type="molecule type" value="Genomic_DNA"/>
</dbReference>